<keyword evidence="1" id="KW-0732">Signal</keyword>
<dbReference type="Gene3D" id="3.40.30.10">
    <property type="entry name" value="Glutaredoxin"/>
    <property type="match status" value="1"/>
</dbReference>
<dbReference type="Pfam" id="PF13899">
    <property type="entry name" value="Thioredoxin_7"/>
    <property type="match status" value="1"/>
</dbReference>
<evidence type="ECO:0000313" key="2">
    <source>
        <dbReference type="EMBL" id="MBY4638160.1"/>
    </source>
</evidence>
<accession>A0ABS7MGM1</accession>
<gene>
    <name evidence="2" type="ORF">K5P26_13520</name>
</gene>
<feature type="chain" id="PRO_5046190015" evidence="1">
    <location>
        <begin position="21"/>
        <end position="160"/>
    </location>
</feature>
<proteinExistence type="predicted"/>
<dbReference type="InterPro" id="IPR036249">
    <property type="entry name" value="Thioredoxin-like_sf"/>
</dbReference>
<feature type="signal peptide" evidence="1">
    <location>
        <begin position="1"/>
        <end position="20"/>
    </location>
</feature>
<evidence type="ECO:0000256" key="1">
    <source>
        <dbReference type="SAM" id="SignalP"/>
    </source>
</evidence>
<dbReference type="EMBL" id="JAILXK010000002">
    <property type="protein sequence ID" value="MBY4638160.1"/>
    <property type="molecule type" value="Genomic_DNA"/>
</dbReference>
<dbReference type="SUPFAM" id="SSF52833">
    <property type="entry name" value="Thioredoxin-like"/>
    <property type="match status" value="1"/>
</dbReference>
<name>A0ABS7MGM1_9SPHN</name>
<organism evidence="2 3">
    <name type="scientific">Sphingopyxis jiangsuensis</name>
    <dbReference type="NCBI Taxonomy" id="2871171"/>
    <lineage>
        <taxon>Bacteria</taxon>
        <taxon>Pseudomonadati</taxon>
        <taxon>Pseudomonadota</taxon>
        <taxon>Alphaproteobacteria</taxon>
        <taxon>Sphingomonadales</taxon>
        <taxon>Sphingomonadaceae</taxon>
        <taxon>Sphingopyxis</taxon>
    </lineage>
</organism>
<reference evidence="2" key="1">
    <citation type="submission" date="2021-08" db="EMBL/GenBank/DDBJ databases">
        <title>Sphingopyxis panaciterrulae sp. nov., isolated from the surface water of the Yellow Sea.</title>
        <authorList>
            <person name="Gao Z."/>
            <person name="Zhang D."/>
            <person name="Zhang A."/>
        </authorList>
    </citation>
    <scope>NUCLEOTIDE SEQUENCE</scope>
    <source>
        <strain evidence="2">XHP0097</strain>
    </source>
</reference>
<protein>
    <submittedName>
        <fullName evidence="2">Thioredoxin family protein</fullName>
    </submittedName>
</protein>
<evidence type="ECO:0000313" key="3">
    <source>
        <dbReference type="Proteomes" id="UP001166571"/>
    </source>
</evidence>
<dbReference type="Proteomes" id="UP001166571">
    <property type="component" value="Unassembled WGS sequence"/>
</dbReference>
<sequence length="160" mass="17017">MIRHLVPAVLLLSLSACTSATTPPHPQARPFAAAPSAAASVDAALARAAAANKRVILMFGLDACHDSRGLAGWFETPRFAAMLEPRYEIVWIDVGADRTLNADLAARFGVAPIVGTPTVVITDAKGTPLNLTDAPGWRNAASRSEDDIFDYFEKWGTAND</sequence>
<dbReference type="PROSITE" id="PS51257">
    <property type="entry name" value="PROKAR_LIPOPROTEIN"/>
    <property type="match status" value="1"/>
</dbReference>
<dbReference type="RefSeq" id="WP_222137170.1">
    <property type="nucleotide sequence ID" value="NZ_JAILXK010000002.1"/>
</dbReference>
<keyword evidence="3" id="KW-1185">Reference proteome</keyword>
<comment type="caution">
    <text evidence="2">The sequence shown here is derived from an EMBL/GenBank/DDBJ whole genome shotgun (WGS) entry which is preliminary data.</text>
</comment>